<dbReference type="Proteomes" id="UP001174694">
    <property type="component" value="Unassembled WGS sequence"/>
</dbReference>
<keyword evidence="4" id="KW-1185">Reference proteome</keyword>
<protein>
    <submittedName>
        <fullName evidence="3">Proline-specific permease</fullName>
    </submittedName>
</protein>
<evidence type="ECO:0000256" key="1">
    <source>
        <dbReference type="SAM" id="MobiDB-lite"/>
    </source>
</evidence>
<proteinExistence type="predicted"/>
<dbReference type="InterPro" id="IPR003615">
    <property type="entry name" value="HNH_nuc"/>
</dbReference>
<reference evidence="3" key="1">
    <citation type="submission" date="2022-07" db="EMBL/GenBank/DDBJ databases">
        <title>Fungi with potential for degradation of polypropylene.</title>
        <authorList>
            <person name="Gostincar C."/>
        </authorList>
    </citation>
    <scope>NUCLEOTIDE SEQUENCE</scope>
    <source>
        <strain evidence="3">EXF-13308</strain>
    </source>
</reference>
<dbReference type="AlphaFoldDB" id="A0AA38VJV3"/>
<evidence type="ECO:0000259" key="2">
    <source>
        <dbReference type="Pfam" id="PF01844"/>
    </source>
</evidence>
<feature type="compositionally biased region" description="Basic residues" evidence="1">
    <location>
        <begin position="117"/>
        <end position="129"/>
    </location>
</feature>
<dbReference type="GO" id="GO:0003676">
    <property type="term" value="F:nucleic acid binding"/>
    <property type="evidence" value="ECO:0007669"/>
    <property type="project" value="InterPro"/>
</dbReference>
<dbReference type="Pfam" id="PF01844">
    <property type="entry name" value="HNH"/>
    <property type="match status" value="1"/>
</dbReference>
<dbReference type="CDD" id="cd00085">
    <property type="entry name" value="HNHc"/>
    <property type="match status" value="1"/>
</dbReference>
<dbReference type="InterPro" id="IPR002711">
    <property type="entry name" value="HNH"/>
</dbReference>
<sequence>MRRGPSSANISAVIAQDRHVPRLIPPLRHGAAGPPMGRRLCTEYSADKGTLYYLHSSFNPCTKDQIQSLRIPSFLGCANQGRVRMSGRAQDENVGNFEQFRDALSTALIEKISRPASKPKRKRRPKARAKGADKRNHTLEVPKPGSNNDADPEKDAVELADFIDYIASETFADLPLELQTLNHRTWTEDPAVQARYSLPLTASDVPDILSAIDPSVSDSLTAYSVLGGPAQQQLSLGDFLAPVLTSYVAAQSAPPPAAWTTRGRVTACEICGRDWVPLTYHHLIPRFVHAKAVRRGWHREDELQNVAWLCRACHSFVHHFAGHEDLARHYYTVDLLVEQEEVRAFAKWVGRVRWKAGGTRSARRG</sequence>
<dbReference type="PANTHER" id="PTHR37827">
    <property type="entry name" value="TUDOR DOMAIN-CONTAINING PROTEIN"/>
    <property type="match status" value="1"/>
</dbReference>
<dbReference type="GO" id="GO:0004519">
    <property type="term" value="F:endonuclease activity"/>
    <property type="evidence" value="ECO:0007669"/>
    <property type="project" value="InterPro"/>
</dbReference>
<evidence type="ECO:0000313" key="4">
    <source>
        <dbReference type="Proteomes" id="UP001174694"/>
    </source>
</evidence>
<feature type="domain" description="HNH" evidence="2">
    <location>
        <begin position="268"/>
        <end position="318"/>
    </location>
</feature>
<name>A0AA38VJV3_9PEZI</name>
<dbReference type="GO" id="GO:0008270">
    <property type="term" value="F:zinc ion binding"/>
    <property type="evidence" value="ECO:0007669"/>
    <property type="project" value="InterPro"/>
</dbReference>
<feature type="compositionally biased region" description="Basic and acidic residues" evidence="1">
    <location>
        <begin position="130"/>
        <end position="140"/>
    </location>
</feature>
<feature type="region of interest" description="Disordered" evidence="1">
    <location>
        <begin position="111"/>
        <end position="153"/>
    </location>
</feature>
<organism evidence="3 4">
    <name type="scientific">Pleurostoma richardsiae</name>
    <dbReference type="NCBI Taxonomy" id="41990"/>
    <lineage>
        <taxon>Eukaryota</taxon>
        <taxon>Fungi</taxon>
        <taxon>Dikarya</taxon>
        <taxon>Ascomycota</taxon>
        <taxon>Pezizomycotina</taxon>
        <taxon>Sordariomycetes</taxon>
        <taxon>Sordariomycetidae</taxon>
        <taxon>Calosphaeriales</taxon>
        <taxon>Pleurostomataceae</taxon>
        <taxon>Pleurostoma</taxon>
    </lineage>
</organism>
<dbReference type="PANTHER" id="PTHR37827:SF1">
    <property type="entry name" value="HNH DOMAIN-CONTAINING PROTEIN"/>
    <property type="match status" value="1"/>
</dbReference>
<accession>A0AA38VJV3</accession>
<dbReference type="EMBL" id="JANBVO010000012">
    <property type="protein sequence ID" value="KAJ9148499.1"/>
    <property type="molecule type" value="Genomic_DNA"/>
</dbReference>
<evidence type="ECO:0000313" key="3">
    <source>
        <dbReference type="EMBL" id="KAJ9148499.1"/>
    </source>
</evidence>
<comment type="caution">
    <text evidence="3">The sequence shown here is derived from an EMBL/GenBank/DDBJ whole genome shotgun (WGS) entry which is preliminary data.</text>
</comment>
<gene>
    <name evidence="3" type="ORF">NKR23_g4792</name>
</gene>